<evidence type="ECO:0000313" key="1">
    <source>
        <dbReference type="EMBL" id="KAK8965163.1"/>
    </source>
</evidence>
<protein>
    <submittedName>
        <fullName evidence="1">Uncharacterized protein</fullName>
    </submittedName>
</protein>
<evidence type="ECO:0000313" key="2">
    <source>
        <dbReference type="Proteomes" id="UP001412067"/>
    </source>
</evidence>
<keyword evidence="2" id="KW-1185">Reference proteome</keyword>
<name>A0ABR2MMG4_9ASPA</name>
<comment type="caution">
    <text evidence="1">The sequence shown here is derived from an EMBL/GenBank/DDBJ whole genome shotgun (WGS) entry which is preliminary data.</text>
</comment>
<dbReference type="EMBL" id="JBBWWR010000006">
    <property type="protein sequence ID" value="KAK8965163.1"/>
    <property type="molecule type" value="Genomic_DNA"/>
</dbReference>
<dbReference type="Proteomes" id="UP001412067">
    <property type="component" value="Unassembled WGS sequence"/>
</dbReference>
<accession>A0ABR2MMG4</accession>
<reference evidence="1 2" key="1">
    <citation type="journal article" date="2022" name="Nat. Plants">
        <title>Genomes of leafy and leafless Platanthera orchids illuminate the evolution of mycoheterotrophy.</title>
        <authorList>
            <person name="Li M.H."/>
            <person name="Liu K.W."/>
            <person name="Li Z."/>
            <person name="Lu H.C."/>
            <person name="Ye Q.L."/>
            <person name="Zhang D."/>
            <person name="Wang J.Y."/>
            <person name="Li Y.F."/>
            <person name="Zhong Z.M."/>
            <person name="Liu X."/>
            <person name="Yu X."/>
            <person name="Liu D.K."/>
            <person name="Tu X.D."/>
            <person name="Liu B."/>
            <person name="Hao Y."/>
            <person name="Liao X.Y."/>
            <person name="Jiang Y.T."/>
            <person name="Sun W.H."/>
            <person name="Chen J."/>
            <person name="Chen Y.Q."/>
            <person name="Ai Y."/>
            <person name="Zhai J.W."/>
            <person name="Wu S.S."/>
            <person name="Zhou Z."/>
            <person name="Hsiao Y.Y."/>
            <person name="Wu W.L."/>
            <person name="Chen Y.Y."/>
            <person name="Lin Y.F."/>
            <person name="Hsu J.L."/>
            <person name="Li C.Y."/>
            <person name="Wang Z.W."/>
            <person name="Zhao X."/>
            <person name="Zhong W.Y."/>
            <person name="Ma X.K."/>
            <person name="Ma L."/>
            <person name="Huang J."/>
            <person name="Chen G.Z."/>
            <person name="Huang M.Z."/>
            <person name="Huang L."/>
            <person name="Peng D.H."/>
            <person name="Luo Y.B."/>
            <person name="Zou S.Q."/>
            <person name="Chen S.P."/>
            <person name="Lan S."/>
            <person name="Tsai W.C."/>
            <person name="Van de Peer Y."/>
            <person name="Liu Z.J."/>
        </authorList>
    </citation>
    <scope>NUCLEOTIDE SEQUENCE [LARGE SCALE GENOMIC DNA]</scope>
    <source>
        <strain evidence="1">Lor288</strain>
    </source>
</reference>
<sequence length="123" mass="13523">MASLSSSARLLPAPISFPTNPNPSPHRIAFICRQITLSNPLYSSGNVQRRLAASNICEQDPLGVDLSSPSVRECFSDEELHAAVRLRIRTFNNFNQSCGIECCDAVKSPLPCYLWVKLILSST</sequence>
<gene>
    <name evidence="1" type="ORF">KSP40_PGU013975</name>
</gene>
<proteinExistence type="predicted"/>
<organism evidence="1 2">
    <name type="scientific">Platanthera guangdongensis</name>
    <dbReference type="NCBI Taxonomy" id="2320717"/>
    <lineage>
        <taxon>Eukaryota</taxon>
        <taxon>Viridiplantae</taxon>
        <taxon>Streptophyta</taxon>
        <taxon>Embryophyta</taxon>
        <taxon>Tracheophyta</taxon>
        <taxon>Spermatophyta</taxon>
        <taxon>Magnoliopsida</taxon>
        <taxon>Liliopsida</taxon>
        <taxon>Asparagales</taxon>
        <taxon>Orchidaceae</taxon>
        <taxon>Orchidoideae</taxon>
        <taxon>Orchideae</taxon>
        <taxon>Orchidinae</taxon>
        <taxon>Platanthera</taxon>
    </lineage>
</organism>